<dbReference type="Proteomes" id="UP000479043">
    <property type="component" value="Unassembled WGS sequence"/>
</dbReference>
<gene>
    <name evidence="1" type="ORF">GR167_07565</name>
</gene>
<dbReference type="SUPFAM" id="SSF82771">
    <property type="entry name" value="GIY-YIG endonuclease"/>
    <property type="match status" value="1"/>
</dbReference>
<sequence>MERDRKKALIAAYKERKPAVGIYAVTCQASGACWVGRTPNLDTVENRLWFTLRQGSNPHRGLQAAWAEHGADAFRFERLEQLKDDIGALTRERLLKERLAHWAAARQATVI</sequence>
<dbReference type="Gene3D" id="3.40.1440.10">
    <property type="entry name" value="GIY-YIG endonuclease"/>
    <property type="match status" value="1"/>
</dbReference>
<dbReference type="PROSITE" id="PS51257">
    <property type="entry name" value="PROKAR_LIPOPROTEIN"/>
    <property type="match status" value="1"/>
</dbReference>
<evidence type="ECO:0000313" key="2">
    <source>
        <dbReference type="Proteomes" id="UP000479043"/>
    </source>
</evidence>
<comment type="caution">
    <text evidence="1">The sequence shown here is derived from an EMBL/GenBank/DDBJ whole genome shotgun (WGS) entry which is preliminary data.</text>
</comment>
<name>A0A6L8LGT9_9RHOB</name>
<dbReference type="RefSeq" id="WP_160972863.1">
    <property type="nucleotide sequence ID" value="NZ_WWEN01000003.1"/>
</dbReference>
<reference evidence="1 2" key="1">
    <citation type="submission" date="2020-01" db="EMBL/GenBank/DDBJ databases">
        <authorList>
            <person name="Chen S."/>
        </authorList>
    </citation>
    <scope>NUCLEOTIDE SEQUENCE [LARGE SCALE GENOMIC DNA]</scope>
    <source>
        <strain evidence="1 2">GS-10</strain>
    </source>
</reference>
<proteinExistence type="predicted"/>
<protein>
    <submittedName>
        <fullName evidence="1">GIY-YIG nuclease family protein</fullName>
    </submittedName>
</protein>
<organism evidence="1 2">
    <name type="scientific">Thalassovita mangrovi</name>
    <dbReference type="NCBI Taxonomy" id="2692236"/>
    <lineage>
        <taxon>Bacteria</taxon>
        <taxon>Pseudomonadati</taxon>
        <taxon>Pseudomonadota</taxon>
        <taxon>Alphaproteobacteria</taxon>
        <taxon>Rhodobacterales</taxon>
        <taxon>Roseobacteraceae</taxon>
        <taxon>Thalassovita</taxon>
    </lineage>
</organism>
<evidence type="ECO:0000313" key="1">
    <source>
        <dbReference type="EMBL" id="MYM55158.1"/>
    </source>
</evidence>
<dbReference type="CDD" id="cd10451">
    <property type="entry name" value="GIY-YIG_LuxR_like"/>
    <property type="match status" value="1"/>
</dbReference>
<keyword evidence="2" id="KW-1185">Reference proteome</keyword>
<accession>A0A6L8LGT9</accession>
<dbReference type="InterPro" id="IPR035901">
    <property type="entry name" value="GIY-YIG_endonuc_sf"/>
</dbReference>
<dbReference type="EMBL" id="WWEN01000003">
    <property type="protein sequence ID" value="MYM55158.1"/>
    <property type="molecule type" value="Genomic_DNA"/>
</dbReference>
<dbReference type="AlphaFoldDB" id="A0A6L8LGT9"/>